<proteinExistence type="predicted"/>
<comment type="caution">
    <text evidence="1">The sequence shown here is derived from an EMBL/GenBank/DDBJ whole genome shotgun (WGS) entry which is preliminary data.</text>
</comment>
<name>A0A4R2GJL4_9HYPH</name>
<gene>
    <name evidence="1" type="ORF">EV666_1201</name>
</gene>
<accession>A0A4R2GJL4</accession>
<keyword evidence="2" id="KW-1185">Reference proteome</keyword>
<dbReference type="EMBL" id="SLWL01000020">
    <property type="protein sequence ID" value="TCO08931.1"/>
    <property type="molecule type" value="Genomic_DNA"/>
</dbReference>
<evidence type="ECO:0000313" key="1">
    <source>
        <dbReference type="EMBL" id="TCO08931.1"/>
    </source>
</evidence>
<evidence type="ECO:0000313" key="2">
    <source>
        <dbReference type="Proteomes" id="UP000294881"/>
    </source>
</evidence>
<organism evidence="1 2">
    <name type="scientific">Camelimonas lactis</name>
    <dbReference type="NCBI Taxonomy" id="659006"/>
    <lineage>
        <taxon>Bacteria</taxon>
        <taxon>Pseudomonadati</taxon>
        <taxon>Pseudomonadota</taxon>
        <taxon>Alphaproteobacteria</taxon>
        <taxon>Hyphomicrobiales</taxon>
        <taxon>Chelatococcaceae</taxon>
        <taxon>Camelimonas</taxon>
    </lineage>
</organism>
<protein>
    <submittedName>
        <fullName evidence="1">Uncharacterized protein</fullName>
    </submittedName>
</protein>
<reference evidence="1 2" key="1">
    <citation type="submission" date="2019-03" db="EMBL/GenBank/DDBJ databases">
        <title>Genomic Encyclopedia of Type Strains, Phase IV (KMG-IV): sequencing the most valuable type-strain genomes for metagenomic binning, comparative biology and taxonomic classification.</title>
        <authorList>
            <person name="Goeker M."/>
        </authorList>
    </citation>
    <scope>NUCLEOTIDE SEQUENCE [LARGE SCALE GENOMIC DNA]</scope>
    <source>
        <strain evidence="1 2">DSM 22958</strain>
    </source>
</reference>
<dbReference type="AlphaFoldDB" id="A0A4R2GJL4"/>
<sequence length="62" mass="6687">MGIQSEVWANAILLNVVAKSAPPAVGQGPVKQIYTQKIIGSLLFLRIGMPYIQFDKACGFHG</sequence>
<dbReference type="Proteomes" id="UP000294881">
    <property type="component" value="Unassembled WGS sequence"/>
</dbReference>